<dbReference type="EMBL" id="CACSIK010000002">
    <property type="protein sequence ID" value="CAA0105606.1"/>
    <property type="molecule type" value="Genomic_DNA"/>
</dbReference>
<dbReference type="Gene3D" id="1.20.1270.180">
    <property type="match status" value="1"/>
</dbReference>
<feature type="domain" description="Lysozyme inhibitor LprI-like N-terminal" evidence="2">
    <location>
        <begin position="29"/>
        <end position="120"/>
    </location>
</feature>
<dbReference type="InterPro" id="IPR009739">
    <property type="entry name" value="LprI-like_N"/>
</dbReference>
<dbReference type="Proteomes" id="UP000439591">
    <property type="component" value="Unassembled WGS sequence"/>
</dbReference>
<dbReference type="Proteomes" id="UP000435877">
    <property type="component" value="Unassembled WGS sequence"/>
</dbReference>
<evidence type="ECO:0000256" key="1">
    <source>
        <dbReference type="SAM" id="SignalP"/>
    </source>
</evidence>
<proteinExistence type="predicted"/>
<evidence type="ECO:0000313" key="4">
    <source>
        <dbReference type="EMBL" id="CAA0105606.1"/>
    </source>
</evidence>
<keyword evidence="1" id="KW-0732">Signal</keyword>
<dbReference type="OrthoDB" id="7340239at2"/>
<reference evidence="5 6" key="1">
    <citation type="submission" date="2019-11" db="EMBL/GenBank/DDBJ databases">
        <authorList>
            <person name="Holert J."/>
        </authorList>
    </citation>
    <scope>NUCLEOTIDE SEQUENCE [LARGE SCALE GENOMIC DNA]</scope>
    <source>
        <strain evidence="3">BC3_2A</strain>
        <strain evidence="4">SB11_1A</strain>
    </source>
</reference>
<evidence type="ECO:0000313" key="6">
    <source>
        <dbReference type="Proteomes" id="UP000439591"/>
    </source>
</evidence>
<evidence type="ECO:0000259" key="2">
    <source>
        <dbReference type="Pfam" id="PF07007"/>
    </source>
</evidence>
<feature type="chain" id="PRO_5036150485" description="Lysozyme inhibitor LprI-like N-terminal domain-containing protein" evidence="1">
    <location>
        <begin position="21"/>
        <end position="137"/>
    </location>
</feature>
<name>A0A5S9PMF0_9GAMM</name>
<organism evidence="4 5">
    <name type="scientific">Zhongshania aliphaticivorans</name>
    <dbReference type="NCBI Taxonomy" id="1470434"/>
    <lineage>
        <taxon>Bacteria</taxon>
        <taxon>Pseudomonadati</taxon>
        <taxon>Pseudomonadota</taxon>
        <taxon>Gammaproteobacteria</taxon>
        <taxon>Cellvibrionales</taxon>
        <taxon>Spongiibacteraceae</taxon>
        <taxon>Zhongshania</taxon>
    </lineage>
</organism>
<dbReference type="AlphaFoldDB" id="A0A5S9PMF0"/>
<accession>A0A5S9PMF0</accession>
<dbReference type="EMBL" id="CACSIM010000003">
    <property type="protein sequence ID" value="CAA0105315.1"/>
    <property type="molecule type" value="Genomic_DNA"/>
</dbReference>
<gene>
    <name evidence="4" type="ORF">IHBHHGIJ_02863</name>
    <name evidence="3" type="ORF">KFEGEMFD_02235</name>
</gene>
<protein>
    <recommendedName>
        <fullName evidence="2">Lysozyme inhibitor LprI-like N-terminal domain-containing protein</fullName>
    </recommendedName>
</protein>
<evidence type="ECO:0000313" key="5">
    <source>
        <dbReference type="Proteomes" id="UP000435877"/>
    </source>
</evidence>
<dbReference type="Pfam" id="PF07007">
    <property type="entry name" value="LprI"/>
    <property type="match status" value="1"/>
</dbReference>
<sequence>MMLKFVIYSALSFVISLVHASDMKMADNCTMSGSQADMTECAAQQHHKQKVILNNAFEEVLAIAKSKNQGFGPQIDNIQSSQNAWEQYAEQDCQLLMTWGGSIASMQYHLCMTEHYKQRQKSIQAYICHPALGPCTQ</sequence>
<evidence type="ECO:0000313" key="3">
    <source>
        <dbReference type="EMBL" id="CAA0105315.1"/>
    </source>
</evidence>
<keyword evidence="5" id="KW-1185">Reference proteome</keyword>
<dbReference type="RefSeq" id="WP_159269564.1">
    <property type="nucleotide sequence ID" value="NZ_CACSIK010000002.1"/>
</dbReference>
<feature type="signal peptide" evidence="1">
    <location>
        <begin position="1"/>
        <end position="20"/>
    </location>
</feature>